<dbReference type="AlphaFoldDB" id="A0A8S2F7W7"/>
<protein>
    <submittedName>
        <fullName evidence="1">Uncharacterized protein</fullName>
    </submittedName>
</protein>
<dbReference type="Proteomes" id="UP000682733">
    <property type="component" value="Unassembled WGS sequence"/>
</dbReference>
<organism evidence="1 3">
    <name type="scientific">Didymodactylos carnosus</name>
    <dbReference type="NCBI Taxonomy" id="1234261"/>
    <lineage>
        <taxon>Eukaryota</taxon>
        <taxon>Metazoa</taxon>
        <taxon>Spiralia</taxon>
        <taxon>Gnathifera</taxon>
        <taxon>Rotifera</taxon>
        <taxon>Eurotatoria</taxon>
        <taxon>Bdelloidea</taxon>
        <taxon>Philodinida</taxon>
        <taxon>Philodinidae</taxon>
        <taxon>Didymodactylos</taxon>
    </lineage>
</organism>
<evidence type="ECO:0000313" key="1">
    <source>
        <dbReference type="EMBL" id="CAF1378761.1"/>
    </source>
</evidence>
<accession>A0A8S2F7W7</accession>
<reference evidence="1" key="1">
    <citation type="submission" date="2021-02" db="EMBL/GenBank/DDBJ databases">
        <authorList>
            <person name="Nowell W R."/>
        </authorList>
    </citation>
    <scope>NUCLEOTIDE SEQUENCE</scope>
</reference>
<name>A0A8S2F7W7_9BILA</name>
<proteinExistence type="predicted"/>
<sequence length="163" mass="19094">MHGITKVIHQRVDMQAKYVKEQLKVANKRIVKLTSTLNDIERYSKRRDLIIIGIPTKQMEDTTSIIIDLTKSVSVNIGIKDIFATHFLPVRRVDSTQPVIVSFVCADERQVIYSKHQRLKQMYNYKQVSINEHLTLVNNTIYVRARKKLDERRVFVRHGSIMM</sequence>
<evidence type="ECO:0000313" key="3">
    <source>
        <dbReference type="Proteomes" id="UP000677228"/>
    </source>
</evidence>
<dbReference type="Proteomes" id="UP000677228">
    <property type="component" value="Unassembled WGS sequence"/>
</dbReference>
<dbReference type="EMBL" id="CAJOBA010046286">
    <property type="protein sequence ID" value="CAF4187497.1"/>
    <property type="molecule type" value="Genomic_DNA"/>
</dbReference>
<comment type="caution">
    <text evidence="1">The sequence shown here is derived from an EMBL/GenBank/DDBJ whole genome shotgun (WGS) entry which is preliminary data.</text>
</comment>
<gene>
    <name evidence="1" type="ORF">OVA965_LOCUS32013</name>
    <name evidence="2" type="ORF">TMI583_LOCUS32867</name>
</gene>
<dbReference type="EMBL" id="CAJNOK010024596">
    <property type="protein sequence ID" value="CAF1378761.1"/>
    <property type="molecule type" value="Genomic_DNA"/>
</dbReference>
<evidence type="ECO:0000313" key="2">
    <source>
        <dbReference type="EMBL" id="CAF4187497.1"/>
    </source>
</evidence>